<dbReference type="CDD" id="cd02440">
    <property type="entry name" value="AdoMet_MTases"/>
    <property type="match status" value="1"/>
</dbReference>
<dbReference type="GO" id="GO:0008757">
    <property type="term" value="F:S-adenosylmethionine-dependent methyltransferase activity"/>
    <property type="evidence" value="ECO:0007669"/>
    <property type="project" value="InterPro"/>
</dbReference>
<evidence type="ECO:0000313" key="3">
    <source>
        <dbReference type="EMBL" id="MUN39625.1"/>
    </source>
</evidence>
<dbReference type="PANTHER" id="PTHR43591">
    <property type="entry name" value="METHYLTRANSFERASE"/>
    <property type="match status" value="1"/>
</dbReference>
<dbReference type="InterPro" id="IPR029063">
    <property type="entry name" value="SAM-dependent_MTases_sf"/>
</dbReference>
<dbReference type="Gene3D" id="3.40.50.150">
    <property type="entry name" value="Vaccinia Virus protein VP39"/>
    <property type="match status" value="1"/>
</dbReference>
<comment type="caution">
    <text evidence="3">The sequence shown here is derived from an EMBL/GenBank/DDBJ whole genome shotgun (WGS) entry which is preliminary data.</text>
</comment>
<proteinExistence type="predicted"/>
<dbReference type="PANTHER" id="PTHR43591:SF24">
    <property type="entry name" value="2-METHOXY-6-POLYPRENYL-1,4-BENZOQUINOL METHYLASE, MITOCHONDRIAL"/>
    <property type="match status" value="1"/>
</dbReference>
<dbReference type="Proteomes" id="UP000432015">
    <property type="component" value="Unassembled WGS sequence"/>
</dbReference>
<accession>A0A7K1L5T8</accession>
<organism evidence="3 4">
    <name type="scientific">Actinomadura litoris</name>
    <dbReference type="NCBI Taxonomy" id="2678616"/>
    <lineage>
        <taxon>Bacteria</taxon>
        <taxon>Bacillati</taxon>
        <taxon>Actinomycetota</taxon>
        <taxon>Actinomycetes</taxon>
        <taxon>Streptosporangiales</taxon>
        <taxon>Thermomonosporaceae</taxon>
        <taxon>Actinomadura</taxon>
    </lineage>
</organism>
<keyword evidence="4" id="KW-1185">Reference proteome</keyword>
<evidence type="ECO:0000313" key="4">
    <source>
        <dbReference type="Proteomes" id="UP000432015"/>
    </source>
</evidence>
<reference evidence="3 4" key="1">
    <citation type="submission" date="2019-11" db="EMBL/GenBank/DDBJ databases">
        <authorList>
            <person name="Cao P."/>
        </authorList>
    </citation>
    <scope>NUCLEOTIDE SEQUENCE [LARGE SCALE GENOMIC DNA]</scope>
    <source>
        <strain evidence="3 4">NEAU-AAG5</strain>
    </source>
</reference>
<gene>
    <name evidence="3" type="ORF">GNZ18_23950</name>
</gene>
<feature type="compositionally biased region" description="Basic and acidic residues" evidence="1">
    <location>
        <begin position="38"/>
        <end position="50"/>
    </location>
</feature>
<dbReference type="AlphaFoldDB" id="A0A7K1L5T8"/>
<sequence length="310" mass="32738">MLPGGAACVLVEGCGHADAVAARLADHLTAAGRRRVRPRDGGRGGEREPDAITIGAGTGERARTAGGWDVVIWLRTRRAPDADAENGADIVIDLNDTRWPVIRRVGPRLAGHDGWYVAESRAFFAPRAATWDARFGDDMPAYAAAVGEAAVRPGATVLDAGCGTGRALPALRAAAGPTGRVFAVDLTPEMLAVARTTGRAHHAALLVADARRLPFAAARFDAVFAAGLVQHLPDPATGLAELARVTRPGGELIIFHPSGRAALAARHGRALRPDEPLARTRLEHLLTGAGWRLEHYDDAAHRFLALATRH</sequence>
<dbReference type="InterPro" id="IPR013216">
    <property type="entry name" value="Methyltransf_11"/>
</dbReference>
<keyword evidence="3" id="KW-0808">Transferase</keyword>
<evidence type="ECO:0000256" key="1">
    <source>
        <dbReference type="SAM" id="MobiDB-lite"/>
    </source>
</evidence>
<name>A0A7K1L5T8_9ACTN</name>
<dbReference type="GO" id="GO:0032259">
    <property type="term" value="P:methylation"/>
    <property type="evidence" value="ECO:0007669"/>
    <property type="project" value="UniProtKB-KW"/>
</dbReference>
<feature type="domain" description="Methyltransferase type 11" evidence="2">
    <location>
        <begin position="158"/>
        <end position="254"/>
    </location>
</feature>
<dbReference type="Pfam" id="PF08241">
    <property type="entry name" value="Methyltransf_11"/>
    <property type="match status" value="1"/>
</dbReference>
<evidence type="ECO:0000259" key="2">
    <source>
        <dbReference type="Pfam" id="PF08241"/>
    </source>
</evidence>
<dbReference type="SUPFAM" id="SSF53335">
    <property type="entry name" value="S-adenosyl-L-methionine-dependent methyltransferases"/>
    <property type="match status" value="1"/>
</dbReference>
<feature type="region of interest" description="Disordered" evidence="1">
    <location>
        <begin position="33"/>
        <end position="53"/>
    </location>
</feature>
<dbReference type="EMBL" id="WOFH01000008">
    <property type="protein sequence ID" value="MUN39625.1"/>
    <property type="molecule type" value="Genomic_DNA"/>
</dbReference>
<keyword evidence="3" id="KW-0489">Methyltransferase</keyword>
<protein>
    <submittedName>
        <fullName evidence="3">Methyltransferase domain-containing protein</fullName>
    </submittedName>
</protein>